<sequence length="68" mass="7694">MNYHRRTLPIKKKTENGGLMEKPAGMQQHKKRKVVAFCVSVQCRKKGRINLAIDSTTKPGNQASQEVK</sequence>
<dbReference type="VEuPathDB" id="VectorBase:ASTEI00093"/>
<evidence type="ECO:0000256" key="1">
    <source>
        <dbReference type="SAM" id="MobiDB-lite"/>
    </source>
</evidence>
<accession>A0A182XV57</accession>
<keyword evidence="3" id="KW-1185">Reference proteome</keyword>
<evidence type="ECO:0000313" key="3">
    <source>
        <dbReference type="Proteomes" id="UP000076408"/>
    </source>
</evidence>
<reference evidence="3" key="1">
    <citation type="journal article" date="2014" name="Genome Biol.">
        <title>Genome analysis of a major urban malaria vector mosquito, Anopheles stephensi.</title>
        <authorList>
            <person name="Jiang X."/>
            <person name="Peery A."/>
            <person name="Hall A.B."/>
            <person name="Sharma A."/>
            <person name="Chen X.G."/>
            <person name="Waterhouse R.M."/>
            <person name="Komissarov A."/>
            <person name="Riehle M.M."/>
            <person name="Shouche Y."/>
            <person name="Sharakhova M.V."/>
            <person name="Lawson D."/>
            <person name="Pakpour N."/>
            <person name="Arensburger P."/>
            <person name="Davidson V.L."/>
            <person name="Eiglmeier K."/>
            <person name="Emrich S."/>
            <person name="George P."/>
            <person name="Kennedy R.C."/>
            <person name="Mane S.P."/>
            <person name="Maslen G."/>
            <person name="Oringanje C."/>
            <person name="Qi Y."/>
            <person name="Settlage R."/>
            <person name="Tojo M."/>
            <person name="Tubio J.M."/>
            <person name="Unger M.F."/>
            <person name="Wang B."/>
            <person name="Vernick K.D."/>
            <person name="Ribeiro J.M."/>
            <person name="James A.A."/>
            <person name="Michel K."/>
            <person name="Riehle M.A."/>
            <person name="Luckhart S."/>
            <person name="Sharakhov I.V."/>
            <person name="Tu Z."/>
        </authorList>
    </citation>
    <scope>NUCLEOTIDE SEQUENCE [LARGE SCALE GENOMIC DNA]</scope>
    <source>
        <strain evidence="3">Indian</strain>
    </source>
</reference>
<proteinExistence type="predicted"/>
<feature type="region of interest" description="Disordered" evidence="1">
    <location>
        <begin position="1"/>
        <end position="27"/>
    </location>
</feature>
<evidence type="ECO:0000313" key="2">
    <source>
        <dbReference type="EnsemblMetazoa" id="ASTEI00093-PA"/>
    </source>
</evidence>
<dbReference type="EnsemblMetazoa" id="ASTEI00093-RA">
    <property type="protein sequence ID" value="ASTEI00093-PA"/>
    <property type="gene ID" value="ASTEI00093"/>
</dbReference>
<dbReference type="AlphaFoldDB" id="A0A182XV57"/>
<name>A0A182XV57_ANOST</name>
<feature type="compositionally biased region" description="Basic residues" evidence="1">
    <location>
        <begin position="1"/>
        <end position="11"/>
    </location>
</feature>
<protein>
    <submittedName>
        <fullName evidence="2">Uncharacterized protein</fullName>
    </submittedName>
</protein>
<reference evidence="2" key="2">
    <citation type="submission" date="2020-05" db="UniProtKB">
        <authorList>
            <consortium name="EnsemblMetazoa"/>
        </authorList>
    </citation>
    <scope>IDENTIFICATION</scope>
    <source>
        <strain evidence="2">Indian</strain>
    </source>
</reference>
<dbReference type="Proteomes" id="UP000076408">
    <property type="component" value="Unassembled WGS sequence"/>
</dbReference>
<organism evidence="2 3">
    <name type="scientific">Anopheles stephensi</name>
    <name type="common">Indo-Pakistan malaria mosquito</name>
    <dbReference type="NCBI Taxonomy" id="30069"/>
    <lineage>
        <taxon>Eukaryota</taxon>
        <taxon>Metazoa</taxon>
        <taxon>Ecdysozoa</taxon>
        <taxon>Arthropoda</taxon>
        <taxon>Hexapoda</taxon>
        <taxon>Insecta</taxon>
        <taxon>Pterygota</taxon>
        <taxon>Neoptera</taxon>
        <taxon>Endopterygota</taxon>
        <taxon>Diptera</taxon>
        <taxon>Nematocera</taxon>
        <taxon>Culicoidea</taxon>
        <taxon>Culicidae</taxon>
        <taxon>Anophelinae</taxon>
        <taxon>Anopheles</taxon>
    </lineage>
</organism>